<evidence type="ECO:0000313" key="2">
    <source>
        <dbReference type="Proteomes" id="UP000822184"/>
    </source>
</evidence>
<gene>
    <name evidence="1" type="ORF">BCD95_001291</name>
</gene>
<dbReference type="Proteomes" id="UP000822184">
    <property type="component" value="Unassembled WGS sequence"/>
</dbReference>
<proteinExistence type="predicted"/>
<accession>A0AAE5LP52</accession>
<evidence type="ECO:0000313" key="1">
    <source>
        <dbReference type="EMBL" id="NSB13032.1"/>
    </source>
</evidence>
<dbReference type="RefSeq" id="WP_023973239.1">
    <property type="nucleotide sequence ID" value="NZ_JABTDW010000001.1"/>
</dbReference>
<name>A0AAE5LP52_CLOBE</name>
<sequence length="48" mass="5538">MAKIIIKYENEMEKIKIIEALSKGIKLGAIGKPHKSGKYYRVYIDILE</sequence>
<reference evidence="1" key="1">
    <citation type="submission" date="2020-06" db="EMBL/GenBank/DDBJ databases">
        <title>Genomic insights into acetone-butanol-ethanol (ABE) fermentation by sequencing solventogenic clostridia strains.</title>
        <authorList>
            <person name="Brown S."/>
        </authorList>
    </citation>
    <scope>NUCLEOTIDE SEQUENCE</scope>
    <source>
        <strain evidence="1">DJ123</strain>
    </source>
</reference>
<dbReference type="AlphaFoldDB" id="A0AAE5LP52"/>
<protein>
    <submittedName>
        <fullName evidence="1">Uncharacterized protein</fullName>
    </submittedName>
</protein>
<comment type="caution">
    <text evidence="1">The sequence shown here is derived from an EMBL/GenBank/DDBJ whole genome shotgun (WGS) entry which is preliminary data.</text>
</comment>
<dbReference type="EMBL" id="JABTDW010000001">
    <property type="protein sequence ID" value="NSB13032.1"/>
    <property type="molecule type" value="Genomic_DNA"/>
</dbReference>
<organism evidence="1 2">
    <name type="scientific">Clostridium beijerinckii</name>
    <name type="common">Clostridium MP</name>
    <dbReference type="NCBI Taxonomy" id="1520"/>
    <lineage>
        <taxon>Bacteria</taxon>
        <taxon>Bacillati</taxon>
        <taxon>Bacillota</taxon>
        <taxon>Clostridia</taxon>
        <taxon>Eubacteriales</taxon>
        <taxon>Clostridiaceae</taxon>
        <taxon>Clostridium</taxon>
    </lineage>
</organism>